<feature type="compositionally biased region" description="Basic and acidic residues" evidence="1">
    <location>
        <begin position="55"/>
        <end position="65"/>
    </location>
</feature>
<name>A0ABS8BB25_9ACTN</name>
<evidence type="ECO:0000313" key="3">
    <source>
        <dbReference type="Proteomes" id="UP001199054"/>
    </source>
</evidence>
<reference evidence="2 3" key="1">
    <citation type="submission" date="2021-10" db="EMBL/GenBank/DDBJ databases">
        <title>Streptomyces sp. strain SMC 277, a novel streptomycete isolated from soil.</title>
        <authorList>
            <person name="Chanama M."/>
        </authorList>
    </citation>
    <scope>NUCLEOTIDE SEQUENCE [LARGE SCALE GENOMIC DNA]</scope>
    <source>
        <strain evidence="2 3">SMC 277</strain>
    </source>
</reference>
<feature type="compositionally biased region" description="Low complexity" evidence="1">
    <location>
        <begin position="85"/>
        <end position="104"/>
    </location>
</feature>
<dbReference type="RefSeq" id="WP_226728934.1">
    <property type="nucleotide sequence ID" value="NZ_JAJAUY010000092.1"/>
</dbReference>
<sequence length="243" mass="25229">MTIPTAGTTSRRRRLIGTAIAVAVLSAGCSTTSINQQGGTNVNCGGTSNCANDYGDRDAAQDGGRRSPSASDPAAPPSPSDPDDTATPRPRSSSPRPLGSPSSSVGGKKATDLAAYPTATVYANGAPLLRVVWVETPENKVQFSGVGRTQIRARRVEGVGYHMRLASTSTFRLTRSDGSLDYAFVGPDSRLLQVRNPGSCSSNCAALNPTREGSALAYTTVLQVHSGRLASVPAGAVMTYRLE</sequence>
<evidence type="ECO:0000256" key="1">
    <source>
        <dbReference type="SAM" id="MobiDB-lite"/>
    </source>
</evidence>
<keyword evidence="3" id="KW-1185">Reference proteome</keyword>
<gene>
    <name evidence="2" type="ORF">LG632_20940</name>
</gene>
<evidence type="ECO:0008006" key="4">
    <source>
        <dbReference type="Google" id="ProtNLM"/>
    </source>
</evidence>
<comment type="caution">
    <text evidence="2">The sequence shown here is derived from an EMBL/GenBank/DDBJ whole genome shotgun (WGS) entry which is preliminary data.</text>
</comment>
<dbReference type="EMBL" id="JAJAUY010000092">
    <property type="protein sequence ID" value="MCB5181835.1"/>
    <property type="molecule type" value="Genomic_DNA"/>
</dbReference>
<evidence type="ECO:0000313" key="2">
    <source>
        <dbReference type="EMBL" id="MCB5181835.1"/>
    </source>
</evidence>
<proteinExistence type="predicted"/>
<feature type="region of interest" description="Disordered" evidence="1">
    <location>
        <begin position="55"/>
        <end position="109"/>
    </location>
</feature>
<organism evidence="2 3">
    <name type="scientific">Streptomyces antimicrobicus</name>
    <dbReference type="NCBI Taxonomy" id="2883108"/>
    <lineage>
        <taxon>Bacteria</taxon>
        <taxon>Bacillati</taxon>
        <taxon>Actinomycetota</taxon>
        <taxon>Actinomycetes</taxon>
        <taxon>Kitasatosporales</taxon>
        <taxon>Streptomycetaceae</taxon>
        <taxon>Streptomyces</taxon>
    </lineage>
</organism>
<accession>A0ABS8BB25</accession>
<dbReference type="Proteomes" id="UP001199054">
    <property type="component" value="Unassembled WGS sequence"/>
</dbReference>
<protein>
    <recommendedName>
        <fullName evidence="4">Lipoprotein</fullName>
    </recommendedName>
</protein>